<keyword evidence="7" id="KW-1185">Reference proteome</keyword>
<dbReference type="PANTHER" id="PTHR19375">
    <property type="entry name" value="HEAT SHOCK PROTEIN 70KDA"/>
    <property type="match status" value="1"/>
</dbReference>
<evidence type="ECO:0000256" key="3">
    <source>
        <dbReference type="ARBA" id="ARBA00022840"/>
    </source>
</evidence>
<organism evidence="6 7">
    <name type="scientific">Corallococcus praedator</name>
    <dbReference type="NCBI Taxonomy" id="2316724"/>
    <lineage>
        <taxon>Bacteria</taxon>
        <taxon>Pseudomonadati</taxon>
        <taxon>Myxococcota</taxon>
        <taxon>Myxococcia</taxon>
        <taxon>Myxococcales</taxon>
        <taxon>Cystobacterineae</taxon>
        <taxon>Myxococcaceae</taxon>
        <taxon>Corallococcus</taxon>
    </lineage>
</organism>
<accession>A0ABX9Q503</accession>
<dbReference type="PROSITE" id="PS00329">
    <property type="entry name" value="HSP70_2"/>
    <property type="match status" value="1"/>
</dbReference>
<feature type="non-terminal residue" evidence="6">
    <location>
        <position position="1"/>
    </location>
</feature>
<keyword evidence="3 4" id="KW-0067">ATP-binding</keyword>
<dbReference type="SUPFAM" id="SSF100920">
    <property type="entry name" value="Heat shock protein 70kD (HSP70), peptide-binding domain"/>
    <property type="match status" value="1"/>
</dbReference>
<feature type="compositionally biased region" description="Low complexity" evidence="5">
    <location>
        <begin position="579"/>
        <end position="590"/>
    </location>
</feature>
<name>A0ABX9Q503_9BACT</name>
<dbReference type="InterPro" id="IPR018181">
    <property type="entry name" value="Heat_shock_70_CS"/>
</dbReference>
<protein>
    <submittedName>
        <fullName evidence="6">TIGR02266 family protein</fullName>
    </submittedName>
</protein>
<evidence type="ECO:0000256" key="1">
    <source>
        <dbReference type="ARBA" id="ARBA00007381"/>
    </source>
</evidence>
<feature type="region of interest" description="Disordered" evidence="5">
    <location>
        <begin position="1"/>
        <end position="36"/>
    </location>
</feature>
<dbReference type="InterPro" id="IPR043129">
    <property type="entry name" value="ATPase_NBD"/>
</dbReference>
<evidence type="ECO:0000313" key="6">
    <source>
        <dbReference type="EMBL" id="RKH89429.1"/>
    </source>
</evidence>
<dbReference type="PRINTS" id="PR00301">
    <property type="entry name" value="HEATSHOCK70"/>
</dbReference>
<dbReference type="Gene3D" id="2.60.34.10">
    <property type="entry name" value="Substrate Binding Domain Of DNAk, Chain A, domain 1"/>
    <property type="match status" value="1"/>
</dbReference>
<dbReference type="SUPFAM" id="SSF53067">
    <property type="entry name" value="Actin-like ATPase domain"/>
    <property type="match status" value="2"/>
</dbReference>
<feature type="region of interest" description="Disordered" evidence="5">
    <location>
        <begin position="564"/>
        <end position="590"/>
    </location>
</feature>
<evidence type="ECO:0000256" key="5">
    <source>
        <dbReference type="SAM" id="MobiDB-lite"/>
    </source>
</evidence>
<dbReference type="Pfam" id="PF00012">
    <property type="entry name" value="HSP70"/>
    <property type="match status" value="1"/>
</dbReference>
<comment type="similarity">
    <text evidence="1 4">Belongs to the heat shock protein 70 family.</text>
</comment>
<evidence type="ECO:0000256" key="4">
    <source>
        <dbReference type="RuleBase" id="RU003322"/>
    </source>
</evidence>
<dbReference type="InterPro" id="IPR029047">
    <property type="entry name" value="HSP70_peptide-bd_sf"/>
</dbReference>
<evidence type="ECO:0000313" key="7">
    <source>
        <dbReference type="Proteomes" id="UP000278907"/>
    </source>
</evidence>
<sequence>VPTPVAAPALLTAAPAPAEAGATPARPDGPGGTPAAPALEMVTAEALELNTAEPPRTGPVIGIDLGTTNSCAAFVRGNKPGVLPSREGHNTVPSILAFNQRGKLVVGHPAKGQMLTNPRQTVYGAKRLVGRPYGSPIVEQIKDRFHYEIAAGQSGEAAVRLGDRIYSLQQISALILREVREVAQNQLGQPISRAVITVPAYYNDNQRQAVREAGKLAGLYVERILNEPTAAALAYGYGRKLNQRVLVYDLGGGTFDASVLELHDTVYEVISTGGDTFLGGIDFDNAIVEYLLEEFRQQTGRTFQGDRVALQRINDAAERAKCALSERSEMRVHVAFVTMIDNKPYDLDVTLTRQKLIALTEKLVDRTVQVCDEVLQAKGLKPQDIDEVILVGGQSRFPLVHEKITKFFGRPPSKGVHPDEAVALGAALLAHSLGQLEGVVLIDVLPMAIGVGLPGGRFKPVLERNVALPASKIYTLSTHRDDQTELELSVFQGDAERAPDNEYLGTLRLAGLPRRPRGAVQVTVTFEVSNESLLKVIAREATTGREVVSTFTTRDTPEAVKARLAQTEPEPGPLPPTLAPGAGNSASAAHASGARNVATAAPVAPVLTPDAVVVSKQKGFMGWLKGLFGRA</sequence>
<dbReference type="Gene3D" id="3.90.640.10">
    <property type="entry name" value="Actin, Chain A, domain 4"/>
    <property type="match status" value="1"/>
</dbReference>
<comment type="caution">
    <text evidence="6">The sequence shown here is derived from an EMBL/GenBank/DDBJ whole genome shotgun (WGS) entry which is preliminary data.</text>
</comment>
<dbReference type="InterPro" id="IPR013126">
    <property type="entry name" value="Hsp_70_fam"/>
</dbReference>
<dbReference type="Proteomes" id="UP000278907">
    <property type="component" value="Unassembled WGS sequence"/>
</dbReference>
<reference evidence="6 7" key="1">
    <citation type="submission" date="2018-09" db="EMBL/GenBank/DDBJ databases">
        <authorList>
            <person name="Livingstone P.G."/>
            <person name="Whitworth D.E."/>
        </authorList>
    </citation>
    <scope>NUCLEOTIDE SEQUENCE [LARGE SCALE GENOMIC DNA]</scope>
    <source>
        <strain evidence="6 7">CA031B</strain>
    </source>
</reference>
<proteinExistence type="inferred from homology"/>
<dbReference type="RefSeq" id="WP_120631023.1">
    <property type="nucleotide sequence ID" value="NZ_RAWI01000672.1"/>
</dbReference>
<keyword evidence="2 4" id="KW-0547">Nucleotide-binding</keyword>
<dbReference type="EMBL" id="RAWI01000672">
    <property type="protein sequence ID" value="RKH89429.1"/>
    <property type="molecule type" value="Genomic_DNA"/>
</dbReference>
<dbReference type="PROSITE" id="PS00297">
    <property type="entry name" value="HSP70_1"/>
    <property type="match status" value="1"/>
</dbReference>
<gene>
    <name evidence="6" type="ORF">D7Y13_40680</name>
</gene>
<dbReference type="Gene3D" id="3.30.420.40">
    <property type="match status" value="2"/>
</dbReference>
<evidence type="ECO:0000256" key="2">
    <source>
        <dbReference type="ARBA" id="ARBA00022741"/>
    </source>
</evidence>